<comment type="caution">
    <text evidence="1">The sequence shown here is derived from an EMBL/GenBank/DDBJ whole genome shotgun (WGS) entry which is preliminary data.</text>
</comment>
<keyword evidence="2" id="KW-1185">Reference proteome</keyword>
<accession>A0A9Q0GXA8</accession>
<sequence length="125" mass="14402">MMTVNAVNALIDSCLAQTTSKVEQRRVPIKKRKRRTKKTIWTLSDTSSSTVSLLRRRTKETNRVLLCNRKKRSFFFYCSQPYICNRLKWIMVGRKIAENEEFLILDFSGLNLTAVGCDGVGTFSD</sequence>
<evidence type="ECO:0000313" key="1">
    <source>
        <dbReference type="EMBL" id="KAJ4953349.1"/>
    </source>
</evidence>
<dbReference type="EMBL" id="JAMYWD010000012">
    <property type="protein sequence ID" value="KAJ4953349.1"/>
    <property type="molecule type" value="Genomic_DNA"/>
</dbReference>
<proteinExistence type="predicted"/>
<evidence type="ECO:0000313" key="2">
    <source>
        <dbReference type="Proteomes" id="UP001141806"/>
    </source>
</evidence>
<dbReference type="AlphaFoldDB" id="A0A9Q0GXA8"/>
<reference evidence="1" key="1">
    <citation type="journal article" date="2023" name="Plant J.">
        <title>The genome of the king protea, Protea cynaroides.</title>
        <authorList>
            <person name="Chang J."/>
            <person name="Duong T.A."/>
            <person name="Schoeman C."/>
            <person name="Ma X."/>
            <person name="Roodt D."/>
            <person name="Barker N."/>
            <person name="Li Z."/>
            <person name="Van de Peer Y."/>
            <person name="Mizrachi E."/>
        </authorList>
    </citation>
    <scope>NUCLEOTIDE SEQUENCE</scope>
    <source>
        <tissue evidence="1">Young leaves</tissue>
    </source>
</reference>
<gene>
    <name evidence="1" type="ORF">NE237_030181</name>
</gene>
<organism evidence="1 2">
    <name type="scientific">Protea cynaroides</name>
    <dbReference type="NCBI Taxonomy" id="273540"/>
    <lineage>
        <taxon>Eukaryota</taxon>
        <taxon>Viridiplantae</taxon>
        <taxon>Streptophyta</taxon>
        <taxon>Embryophyta</taxon>
        <taxon>Tracheophyta</taxon>
        <taxon>Spermatophyta</taxon>
        <taxon>Magnoliopsida</taxon>
        <taxon>Proteales</taxon>
        <taxon>Proteaceae</taxon>
        <taxon>Protea</taxon>
    </lineage>
</organism>
<protein>
    <submittedName>
        <fullName evidence="1">Uncharacterized protein</fullName>
    </submittedName>
</protein>
<name>A0A9Q0GXA8_9MAGN</name>
<dbReference type="Proteomes" id="UP001141806">
    <property type="component" value="Unassembled WGS sequence"/>
</dbReference>